<organism evidence="2 3">
    <name type="scientific">Ensete ventricosum</name>
    <name type="common">Abyssinian banana</name>
    <name type="synonym">Musa ensete</name>
    <dbReference type="NCBI Taxonomy" id="4639"/>
    <lineage>
        <taxon>Eukaryota</taxon>
        <taxon>Viridiplantae</taxon>
        <taxon>Streptophyta</taxon>
        <taxon>Embryophyta</taxon>
        <taxon>Tracheophyta</taxon>
        <taxon>Spermatophyta</taxon>
        <taxon>Magnoliopsida</taxon>
        <taxon>Liliopsida</taxon>
        <taxon>Zingiberales</taxon>
        <taxon>Musaceae</taxon>
        <taxon>Ensete</taxon>
    </lineage>
</organism>
<keyword evidence="1" id="KW-0732">Signal</keyword>
<evidence type="ECO:0000313" key="3">
    <source>
        <dbReference type="Proteomes" id="UP000287651"/>
    </source>
</evidence>
<gene>
    <name evidence="2" type="ORF">B296_00038234</name>
</gene>
<feature type="signal peptide" evidence="1">
    <location>
        <begin position="1"/>
        <end position="18"/>
    </location>
</feature>
<name>A0A426XP23_ENSVE</name>
<comment type="caution">
    <text evidence="2">The sequence shown here is derived from an EMBL/GenBank/DDBJ whole genome shotgun (WGS) entry which is preliminary data.</text>
</comment>
<evidence type="ECO:0000313" key="2">
    <source>
        <dbReference type="EMBL" id="RRT41247.1"/>
    </source>
</evidence>
<dbReference type="AlphaFoldDB" id="A0A426XP23"/>
<accession>A0A426XP23</accession>
<dbReference type="EMBL" id="AMZH03018724">
    <property type="protein sequence ID" value="RRT41247.1"/>
    <property type="molecule type" value="Genomic_DNA"/>
</dbReference>
<evidence type="ECO:0000256" key="1">
    <source>
        <dbReference type="SAM" id="SignalP"/>
    </source>
</evidence>
<feature type="chain" id="PRO_5019232951" evidence="1">
    <location>
        <begin position="19"/>
        <end position="95"/>
    </location>
</feature>
<sequence length="95" mass="9758">MTANVTIAQAAMLRVVGAALPTGGLLCSKRHYPSGWTGIPTPRVVAPVGTMPIGASLTGWHCPYGRCLLPQAPPLQAAWPWVVAPIGGLVVAGHP</sequence>
<reference evidence="2 3" key="1">
    <citation type="journal article" date="2014" name="Agronomy (Basel)">
        <title>A Draft Genome Sequence for Ensete ventricosum, the Drought-Tolerant Tree Against Hunger.</title>
        <authorList>
            <person name="Harrison J."/>
            <person name="Moore K.A."/>
            <person name="Paszkiewicz K."/>
            <person name="Jones T."/>
            <person name="Grant M."/>
            <person name="Ambacheew D."/>
            <person name="Muzemil S."/>
            <person name="Studholme D.J."/>
        </authorList>
    </citation>
    <scope>NUCLEOTIDE SEQUENCE [LARGE SCALE GENOMIC DNA]</scope>
</reference>
<dbReference type="Proteomes" id="UP000287651">
    <property type="component" value="Unassembled WGS sequence"/>
</dbReference>
<proteinExistence type="predicted"/>
<protein>
    <submittedName>
        <fullName evidence="2">Uncharacterized protein</fullName>
    </submittedName>
</protein>